<reference evidence="1" key="1">
    <citation type="submission" date="2012-11" db="EMBL/GenBank/DDBJ databases">
        <title>Dependencies among metagenomic species, viruses, plasmids and units of genetic variation.</title>
        <authorList>
            <person name="Nielsen H.B."/>
            <person name="Almeida M."/>
            <person name="Juncker A.S."/>
            <person name="Rasmussen S."/>
            <person name="Li J."/>
            <person name="Sunagawa S."/>
            <person name="Plichta D."/>
            <person name="Gautier L."/>
            <person name="Le Chatelier E."/>
            <person name="Peletier E."/>
            <person name="Bonde I."/>
            <person name="Nielsen T."/>
            <person name="Manichanh C."/>
            <person name="Arumugam M."/>
            <person name="Batto J."/>
            <person name="Santos M.B.Q.D."/>
            <person name="Blom N."/>
            <person name="Borruel N."/>
            <person name="Burgdorf K.S."/>
            <person name="Boumezbeur F."/>
            <person name="Casellas F."/>
            <person name="Dore J."/>
            <person name="Guarner F."/>
            <person name="Hansen T."/>
            <person name="Hildebrand F."/>
            <person name="Kaas R.S."/>
            <person name="Kennedy S."/>
            <person name="Kristiansen K."/>
            <person name="Kultima J.R."/>
            <person name="Leonard P."/>
            <person name="Levenez F."/>
            <person name="Lund O."/>
            <person name="Moumen B."/>
            <person name="Le Paslier D."/>
            <person name="Pons N."/>
            <person name="Pedersen O."/>
            <person name="Prifti E."/>
            <person name="Qin J."/>
            <person name="Raes J."/>
            <person name="Tap J."/>
            <person name="Tims S."/>
            <person name="Ussery D.W."/>
            <person name="Yamada T."/>
            <person name="MetaHit consortium"/>
            <person name="Renault P."/>
            <person name="Sicheritz-Ponten T."/>
            <person name="Bork P."/>
            <person name="Wang J."/>
            <person name="Brunak S."/>
            <person name="Ehrlich S.D."/>
        </authorList>
    </citation>
    <scope>NUCLEOTIDE SEQUENCE [LARGE SCALE GENOMIC DNA]</scope>
</reference>
<dbReference type="EMBL" id="CAZS010000183">
    <property type="protein sequence ID" value="CCZ27244.1"/>
    <property type="molecule type" value="Genomic_DNA"/>
</dbReference>
<comment type="caution">
    <text evidence="1">The sequence shown here is derived from an EMBL/GenBank/DDBJ whole genome shotgun (WGS) entry which is preliminary data.</text>
</comment>
<sequence length="211" mass="25059">MASPCSHLAPAVKHCDFLHAVRCRSFYICIKRTELVAYLLYIIKEFRELKRKFKITAVSDTIDRFSKDCSSCCHPVIFCFFDRISVLVEHIREEVRQQTSFCIFHSFDITDQTKRRTVSYASYNSVNTKCFKLFHKRLCSDPVISEEHHCFFTTFVRDLCHLFYDLGNFSSLERLKILKFFARNTILIIVISLIDNIFRAERISHFFFKLF</sequence>
<name>R5QLK1_9FIRM</name>
<organism evidence="1 2">
    <name type="scientific">[Ruminococcus] torques CAG:61</name>
    <dbReference type="NCBI Taxonomy" id="1263108"/>
    <lineage>
        <taxon>Bacteria</taxon>
        <taxon>Bacillati</taxon>
        <taxon>Bacillota</taxon>
        <taxon>Clostridia</taxon>
        <taxon>Lachnospirales</taxon>
        <taxon>Lachnospiraceae</taxon>
        <taxon>Mediterraneibacter</taxon>
    </lineage>
</organism>
<protein>
    <submittedName>
        <fullName evidence="1">Uncharacterized protein</fullName>
    </submittedName>
</protein>
<dbReference type="Proteomes" id="UP000017998">
    <property type="component" value="Unassembled WGS sequence"/>
</dbReference>
<accession>R5QLK1</accession>
<dbReference type="AlphaFoldDB" id="R5QLK1"/>
<evidence type="ECO:0000313" key="2">
    <source>
        <dbReference type="Proteomes" id="UP000017998"/>
    </source>
</evidence>
<evidence type="ECO:0000313" key="1">
    <source>
        <dbReference type="EMBL" id="CCZ27244.1"/>
    </source>
</evidence>
<proteinExistence type="predicted"/>
<gene>
    <name evidence="1" type="ORF">BN734_01094</name>
</gene>